<dbReference type="InterPro" id="IPR025635">
    <property type="entry name" value="DUF4293"/>
</dbReference>
<dbReference type="RefSeq" id="WP_302974593.1">
    <property type="nucleotide sequence ID" value="NZ_CACRUT010000004.1"/>
</dbReference>
<dbReference type="EMBL" id="CACRUT010000004">
    <property type="protein sequence ID" value="VYT68417.1"/>
    <property type="molecule type" value="Genomic_DNA"/>
</dbReference>
<feature type="transmembrane region" description="Helical" evidence="1">
    <location>
        <begin position="87"/>
        <end position="106"/>
    </location>
</feature>
<protein>
    <recommendedName>
        <fullName evidence="3">DUF4293 domain-containing protein</fullName>
    </recommendedName>
</protein>
<feature type="transmembrane region" description="Helical" evidence="1">
    <location>
        <begin position="118"/>
        <end position="137"/>
    </location>
</feature>
<evidence type="ECO:0000256" key="1">
    <source>
        <dbReference type="SAM" id="Phobius"/>
    </source>
</evidence>
<dbReference type="Pfam" id="PF14126">
    <property type="entry name" value="DUF4293"/>
    <property type="match status" value="1"/>
</dbReference>
<keyword evidence="1" id="KW-0472">Membrane</keyword>
<keyword evidence="1" id="KW-0812">Transmembrane</keyword>
<evidence type="ECO:0008006" key="3">
    <source>
        <dbReference type="Google" id="ProtNLM"/>
    </source>
</evidence>
<name>A0A6N2YQW3_9BACT</name>
<sequence length="151" mass="17291">MIQRIQSVYLFLVAVCAVVCLCMPVGHFHQDGIGVADFYNLWLTMADGARVFAPWAMFVLLVLAAFTSFAAIFLFKHRMFQVRLSVFSSLILVGYYIVFGVFVYVFKSRYDADFTLSWTAAFPAVGLILDYLAFRNIMKDELIVRSLDRLR</sequence>
<feature type="transmembrane region" description="Helical" evidence="1">
    <location>
        <begin position="52"/>
        <end position="75"/>
    </location>
</feature>
<proteinExistence type="predicted"/>
<accession>A0A6N2YQW3</accession>
<gene>
    <name evidence="2" type="ORF">PCLFYP37_00861</name>
</gene>
<keyword evidence="1" id="KW-1133">Transmembrane helix</keyword>
<organism evidence="2">
    <name type="scientific">Paraprevotella clara</name>
    <dbReference type="NCBI Taxonomy" id="454154"/>
    <lineage>
        <taxon>Bacteria</taxon>
        <taxon>Pseudomonadati</taxon>
        <taxon>Bacteroidota</taxon>
        <taxon>Bacteroidia</taxon>
        <taxon>Bacteroidales</taxon>
        <taxon>Prevotellaceae</taxon>
        <taxon>Paraprevotella</taxon>
    </lineage>
</organism>
<dbReference type="AlphaFoldDB" id="A0A6N2YQW3"/>
<reference evidence="2" key="1">
    <citation type="submission" date="2019-11" db="EMBL/GenBank/DDBJ databases">
        <authorList>
            <person name="Feng L."/>
        </authorList>
    </citation>
    <scope>NUCLEOTIDE SEQUENCE</scope>
    <source>
        <strain evidence="2">PclaraLFYP37</strain>
    </source>
</reference>
<evidence type="ECO:0000313" key="2">
    <source>
        <dbReference type="EMBL" id="VYT68417.1"/>
    </source>
</evidence>